<dbReference type="Proteomes" id="UP000277212">
    <property type="component" value="Unassembled WGS sequence"/>
</dbReference>
<reference evidence="3 4" key="1">
    <citation type="submission" date="2017-06" db="EMBL/GenBank/DDBJ databases">
        <title>Comparative genomic analysis of Ambrosia Fusariam Clade fungi.</title>
        <authorList>
            <person name="Stajich J.E."/>
            <person name="Carrillo J."/>
            <person name="Kijimoto T."/>
            <person name="Eskalen A."/>
            <person name="O'Donnell K."/>
            <person name="Kasson M."/>
        </authorList>
    </citation>
    <scope>NUCLEOTIDE SEQUENCE [LARGE SCALE GENOMIC DNA]</scope>
    <source>
        <strain evidence="3">UCR3666</strain>
    </source>
</reference>
<dbReference type="InterPro" id="IPR038175">
    <property type="entry name" value="CBM21_dom_sf"/>
</dbReference>
<dbReference type="GO" id="GO:2001069">
    <property type="term" value="F:glycogen binding"/>
    <property type="evidence" value="ECO:0007669"/>
    <property type="project" value="TreeGrafter"/>
</dbReference>
<dbReference type="GO" id="GO:0005979">
    <property type="term" value="P:regulation of glycogen biosynthetic process"/>
    <property type="evidence" value="ECO:0007669"/>
    <property type="project" value="TreeGrafter"/>
</dbReference>
<dbReference type="PANTHER" id="PTHR12307:SF36">
    <property type="entry name" value="GLYCOGEN-BINDING SUBUNIT 76A"/>
    <property type="match status" value="1"/>
</dbReference>
<name>A0A3M2QNX2_9HYPO</name>
<accession>A0A3M2QNX2</accession>
<sequence length="533" mass="59178">MPYTSPSSHPPSYHRRNTRTSKPVIRDGSKSMPPSCGTLDDRAMPTSVLVHSSLSGSDKEGREPRIRGLKIHDPLLGAVSQIRMQQTAPRCRLQTTVQERGNDQACRKCSDRLSFSTDAIDDPAENDRETGHVQTAPEPHASLTNHAPITLPTLAEETNGNPQKKPRIVRKKSGELVRPALRLPSRRRPSSMPSTLAFFKAVHFDSNLECVRHFLQVDCPLAVNAGSSPIDGYDSDAEYPFPATGQPKARSPYGWEILKSNFPCNSASRRSSPVWLDNVWLSNDQKTLLGSVAVANFAFQKSVTCRFTTDCWETISEVSANYSDEIRPRETPEGHDRFTFSIELPDMAGLESKSLSLCIRYSANGFDFWDNNDLRNCRFGFRKKHLPQSGGHIFQGASSHPANALLWNSGSTGNPTAHYLKSTSVNFEELRENENIDHDEPIHEYLGRSNSTPGFRLKSKSTGNLRSHAVTGGFDLSNGMAFSNRYDFDTSLSDAIRETKDSGPKDKDELHMKANVRGSNHTLAVLKTRSAHP</sequence>
<dbReference type="PANTHER" id="PTHR12307">
    <property type="entry name" value="PROTEIN PHOSPHATASE 1 REGULATORY SUBUNIT"/>
    <property type="match status" value="1"/>
</dbReference>
<evidence type="ECO:0000259" key="2">
    <source>
        <dbReference type="PROSITE" id="PS51159"/>
    </source>
</evidence>
<feature type="region of interest" description="Disordered" evidence="1">
    <location>
        <begin position="1"/>
        <end position="42"/>
    </location>
</feature>
<dbReference type="OrthoDB" id="1881at2759"/>
<gene>
    <name evidence="3" type="ORF">CDV36_016451</name>
</gene>
<dbReference type="Gene3D" id="2.60.40.2440">
    <property type="entry name" value="Carbohydrate binding type-21 domain"/>
    <property type="match status" value="1"/>
</dbReference>
<dbReference type="AlphaFoldDB" id="A0A3M2QNX2"/>
<dbReference type="PROSITE" id="PS51159">
    <property type="entry name" value="CBM21"/>
    <property type="match status" value="1"/>
</dbReference>
<evidence type="ECO:0000313" key="4">
    <source>
        <dbReference type="Proteomes" id="UP000277212"/>
    </source>
</evidence>
<dbReference type="EMBL" id="NKUJ01001019">
    <property type="protein sequence ID" value="RMI94685.1"/>
    <property type="molecule type" value="Genomic_DNA"/>
</dbReference>
<dbReference type="GO" id="GO:0008157">
    <property type="term" value="F:protein phosphatase 1 binding"/>
    <property type="evidence" value="ECO:0007669"/>
    <property type="project" value="TreeGrafter"/>
</dbReference>
<dbReference type="STRING" id="2010991.A0A3M2QNX2"/>
<dbReference type="InterPro" id="IPR005036">
    <property type="entry name" value="CBM21_dom"/>
</dbReference>
<protein>
    <recommendedName>
        <fullName evidence="2">CBM21 domain-containing protein</fullName>
    </recommendedName>
</protein>
<feature type="region of interest" description="Disordered" evidence="1">
    <location>
        <begin position="117"/>
        <end position="177"/>
    </location>
</feature>
<feature type="domain" description="CBM21" evidence="2">
    <location>
        <begin position="266"/>
        <end position="380"/>
    </location>
</feature>
<evidence type="ECO:0000313" key="3">
    <source>
        <dbReference type="EMBL" id="RMI94685.1"/>
    </source>
</evidence>
<comment type="caution">
    <text evidence="3">The sequence shown here is derived from an EMBL/GenBank/DDBJ whole genome shotgun (WGS) entry which is preliminary data.</text>
</comment>
<proteinExistence type="predicted"/>
<dbReference type="GO" id="GO:0000164">
    <property type="term" value="C:protein phosphatase type 1 complex"/>
    <property type="evidence" value="ECO:0007669"/>
    <property type="project" value="TreeGrafter"/>
</dbReference>
<organism evidence="3 4">
    <name type="scientific">Fusarium kuroshium</name>
    <dbReference type="NCBI Taxonomy" id="2010991"/>
    <lineage>
        <taxon>Eukaryota</taxon>
        <taxon>Fungi</taxon>
        <taxon>Dikarya</taxon>
        <taxon>Ascomycota</taxon>
        <taxon>Pezizomycotina</taxon>
        <taxon>Sordariomycetes</taxon>
        <taxon>Hypocreomycetidae</taxon>
        <taxon>Hypocreales</taxon>
        <taxon>Nectriaceae</taxon>
        <taxon>Fusarium</taxon>
        <taxon>Fusarium solani species complex</taxon>
    </lineage>
</organism>
<evidence type="ECO:0000256" key="1">
    <source>
        <dbReference type="SAM" id="MobiDB-lite"/>
    </source>
</evidence>
<keyword evidence="4" id="KW-1185">Reference proteome</keyword>
<dbReference type="InterPro" id="IPR050782">
    <property type="entry name" value="PP1_regulatory_subunit_3"/>
</dbReference>
<feature type="compositionally biased region" description="Low complexity" evidence="1">
    <location>
        <begin position="1"/>
        <end position="11"/>
    </location>
</feature>
<dbReference type="Pfam" id="PF03370">
    <property type="entry name" value="CBM_21"/>
    <property type="match status" value="1"/>
</dbReference>